<sequence length="78" mass="8876">MHLSRLSIHVSRNRGFPISCFPRRSVVSEREIEVTIGETIQVGNLMVTVVDVENGEIRFHVEDGGSELEFTEEFQTDL</sequence>
<accession>A0A517Z4S8</accession>
<evidence type="ECO:0000313" key="1">
    <source>
        <dbReference type="EMBL" id="QDU37455.1"/>
    </source>
</evidence>
<dbReference type="Proteomes" id="UP000320496">
    <property type="component" value="Chromosome"/>
</dbReference>
<dbReference type="KEGG" id="mri:Mal4_17680"/>
<keyword evidence="2" id="KW-1185">Reference proteome</keyword>
<proteinExistence type="predicted"/>
<gene>
    <name evidence="1" type="ORF">Mal4_17680</name>
</gene>
<organism evidence="1 2">
    <name type="scientific">Maioricimonas rarisocia</name>
    <dbReference type="NCBI Taxonomy" id="2528026"/>
    <lineage>
        <taxon>Bacteria</taxon>
        <taxon>Pseudomonadati</taxon>
        <taxon>Planctomycetota</taxon>
        <taxon>Planctomycetia</taxon>
        <taxon>Planctomycetales</taxon>
        <taxon>Planctomycetaceae</taxon>
        <taxon>Maioricimonas</taxon>
    </lineage>
</organism>
<dbReference type="EMBL" id="CP036275">
    <property type="protein sequence ID" value="QDU37455.1"/>
    <property type="molecule type" value="Genomic_DNA"/>
</dbReference>
<name>A0A517Z4S8_9PLAN</name>
<reference evidence="1 2" key="1">
    <citation type="submission" date="2019-02" db="EMBL/GenBank/DDBJ databases">
        <title>Deep-cultivation of Planctomycetes and their phenomic and genomic characterization uncovers novel biology.</title>
        <authorList>
            <person name="Wiegand S."/>
            <person name="Jogler M."/>
            <person name="Boedeker C."/>
            <person name="Pinto D."/>
            <person name="Vollmers J."/>
            <person name="Rivas-Marin E."/>
            <person name="Kohn T."/>
            <person name="Peeters S.H."/>
            <person name="Heuer A."/>
            <person name="Rast P."/>
            <person name="Oberbeckmann S."/>
            <person name="Bunk B."/>
            <person name="Jeske O."/>
            <person name="Meyerdierks A."/>
            <person name="Storesund J.E."/>
            <person name="Kallscheuer N."/>
            <person name="Luecker S."/>
            <person name="Lage O.M."/>
            <person name="Pohl T."/>
            <person name="Merkel B.J."/>
            <person name="Hornburger P."/>
            <person name="Mueller R.-W."/>
            <person name="Bruemmer F."/>
            <person name="Labrenz M."/>
            <person name="Spormann A.M."/>
            <person name="Op den Camp H."/>
            <person name="Overmann J."/>
            <person name="Amann R."/>
            <person name="Jetten M.S.M."/>
            <person name="Mascher T."/>
            <person name="Medema M.H."/>
            <person name="Devos D.P."/>
            <person name="Kaster A.-K."/>
            <person name="Ovreas L."/>
            <person name="Rohde M."/>
            <person name="Galperin M.Y."/>
            <person name="Jogler C."/>
        </authorList>
    </citation>
    <scope>NUCLEOTIDE SEQUENCE [LARGE SCALE GENOMIC DNA]</scope>
    <source>
        <strain evidence="1 2">Mal4</strain>
    </source>
</reference>
<protein>
    <submittedName>
        <fullName evidence="1">Uncharacterized protein</fullName>
    </submittedName>
</protein>
<evidence type="ECO:0000313" key="2">
    <source>
        <dbReference type="Proteomes" id="UP000320496"/>
    </source>
</evidence>
<dbReference type="AlphaFoldDB" id="A0A517Z4S8"/>